<dbReference type="SUPFAM" id="SSF56112">
    <property type="entry name" value="Protein kinase-like (PK-like)"/>
    <property type="match status" value="1"/>
</dbReference>
<dbReference type="SMART" id="SM00220">
    <property type="entry name" value="S_TKc"/>
    <property type="match status" value="1"/>
</dbReference>
<feature type="compositionally biased region" description="Basic and acidic residues" evidence="4">
    <location>
        <begin position="20"/>
        <end position="33"/>
    </location>
</feature>
<feature type="compositionally biased region" description="Acidic residues" evidence="4">
    <location>
        <begin position="34"/>
        <end position="43"/>
    </location>
</feature>
<evidence type="ECO:0000259" key="6">
    <source>
        <dbReference type="PROSITE" id="PS50011"/>
    </source>
</evidence>
<evidence type="ECO:0000256" key="4">
    <source>
        <dbReference type="SAM" id="MobiDB-lite"/>
    </source>
</evidence>
<keyword evidence="5" id="KW-0812">Transmembrane</keyword>
<dbReference type="CDD" id="cd14008">
    <property type="entry name" value="STKc_LKB1_CaMKK"/>
    <property type="match status" value="1"/>
</dbReference>
<keyword evidence="7" id="KW-0808">Transferase</keyword>
<sequence length="445" mass="52152">MSQRVIKKIKFQDYGSKPKYEQESFGFKSKENSNEEEDEEEEEKESHVIETKKLQMTKDSQGQRINEYQILENLGRGSYGKVKKAVKNGKTYAIKIMNKRLLKKKRQGRRKTALDNVRREIAIMKKVNHPNVVNLYEVIDDNETQLLFLVMEFMEGGALMDDNTIQEPIEEPQARKYFRDIICGLDYLHFHQIVHRDIKPENLLKDKDGKVKIADFGVSDIFEKDDKFTSTAGTPAFLPPEICSGKKNFSGKDQDIWAVGISLYYMVFGMLPFLARNPLKLFEKIQNEKLTIPEKTETDLKSLILGILEKDPDNRMKIDEIYTHPWVTERNRNAFPRGEYTEFDLSETDIQNAFTPRNKLAECVHQLILFNRWNNDYESQVSSNEKENEKIQVKEKETQKEKEKKMENGNNKNENENENNTDLDLENSTIWEDLGDTEDWEEVDF</sequence>
<dbReference type="Gene3D" id="1.10.510.10">
    <property type="entry name" value="Transferase(Phosphotransferase) domain 1"/>
    <property type="match status" value="1"/>
</dbReference>
<keyword evidence="2 3" id="KW-0067">ATP-binding</keyword>
<feature type="region of interest" description="Disordered" evidence="4">
    <location>
        <begin position="20"/>
        <end position="60"/>
    </location>
</feature>
<evidence type="ECO:0000256" key="2">
    <source>
        <dbReference type="ARBA" id="ARBA00022840"/>
    </source>
</evidence>
<dbReference type="InterPro" id="IPR011009">
    <property type="entry name" value="Kinase-like_dom_sf"/>
</dbReference>
<protein>
    <submittedName>
        <fullName evidence="7">Map/microtubule affinity-regulating kinase</fullName>
    </submittedName>
</protein>
<proteinExistence type="predicted"/>
<feature type="compositionally biased region" description="Acidic residues" evidence="4">
    <location>
        <begin position="416"/>
        <end position="425"/>
    </location>
</feature>
<reference evidence="7" key="1">
    <citation type="submission" date="2022-08" db="EMBL/GenBank/DDBJ databases">
        <title>Novel sulfate-reducing endosymbionts in the free-living metamonad Anaeramoeba.</title>
        <authorList>
            <person name="Jerlstrom-Hultqvist J."/>
            <person name="Cepicka I."/>
            <person name="Gallot-Lavallee L."/>
            <person name="Salas-Leiva D."/>
            <person name="Curtis B.A."/>
            <person name="Zahonova K."/>
            <person name="Pipaliya S."/>
            <person name="Dacks J."/>
            <person name="Roger A.J."/>
        </authorList>
    </citation>
    <scope>NUCLEOTIDE SEQUENCE</scope>
    <source>
        <strain evidence="7">Schooner1</strain>
    </source>
</reference>
<evidence type="ECO:0000313" key="8">
    <source>
        <dbReference type="Proteomes" id="UP001150062"/>
    </source>
</evidence>
<keyword evidence="1 3" id="KW-0547">Nucleotide-binding</keyword>
<dbReference type="Proteomes" id="UP001150062">
    <property type="component" value="Unassembled WGS sequence"/>
</dbReference>
<dbReference type="InterPro" id="IPR017441">
    <property type="entry name" value="Protein_kinase_ATP_BS"/>
</dbReference>
<keyword evidence="8" id="KW-1185">Reference proteome</keyword>
<feature type="compositionally biased region" description="Acidic residues" evidence="4">
    <location>
        <begin position="433"/>
        <end position="445"/>
    </location>
</feature>
<feature type="binding site" evidence="3">
    <location>
        <position position="95"/>
    </location>
    <ligand>
        <name>ATP</name>
        <dbReference type="ChEBI" id="CHEBI:30616"/>
    </ligand>
</feature>
<keyword evidence="7" id="KW-0418">Kinase</keyword>
<feature type="region of interest" description="Disordered" evidence="4">
    <location>
        <begin position="381"/>
        <end position="445"/>
    </location>
</feature>
<evidence type="ECO:0000256" key="3">
    <source>
        <dbReference type="PROSITE-ProRule" id="PRU10141"/>
    </source>
</evidence>
<dbReference type="GO" id="GO:0016301">
    <property type="term" value="F:kinase activity"/>
    <property type="evidence" value="ECO:0007669"/>
    <property type="project" value="UniProtKB-KW"/>
</dbReference>
<dbReference type="Pfam" id="PF00069">
    <property type="entry name" value="Pkinase"/>
    <property type="match status" value="1"/>
</dbReference>
<organism evidence="7 8">
    <name type="scientific">Anaeramoeba flamelloides</name>
    <dbReference type="NCBI Taxonomy" id="1746091"/>
    <lineage>
        <taxon>Eukaryota</taxon>
        <taxon>Metamonada</taxon>
        <taxon>Anaeramoebidae</taxon>
        <taxon>Anaeramoeba</taxon>
    </lineage>
</organism>
<dbReference type="PANTHER" id="PTHR24346:SF77">
    <property type="entry name" value="SERINE THREONINE PROTEIN KINASE"/>
    <property type="match status" value="1"/>
</dbReference>
<keyword evidence="5" id="KW-0472">Membrane</keyword>
<dbReference type="InterPro" id="IPR000719">
    <property type="entry name" value="Prot_kinase_dom"/>
</dbReference>
<evidence type="ECO:0000313" key="7">
    <source>
        <dbReference type="EMBL" id="KAJ6249869.1"/>
    </source>
</evidence>
<gene>
    <name evidence="7" type="ORF">M0813_16549</name>
</gene>
<keyword evidence="5" id="KW-1133">Transmembrane helix</keyword>
<accession>A0ABQ8YZL3</accession>
<dbReference type="PANTHER" id="PTHR24346">
    <property type="entry name" value="MAP/MICROTUBULE AFFINITY-REGULATING KINASE"/>
    <property type="match status" value="1"/>
</dbReference>
<feature type="transmembrane region" description="Helical" evidence="5">
    <location>
        <begin position="256"/>
        <end position="275"/>
    </location>
</feature>
<feature type="domain" description="Protein kinase" evidence="6">
    <location>
        <begin position="68"/>
        <end position="327"/>
    </location>
</feature>
<evidence type="ECO:0000256" key="5">
    <source>
        <dbReference type="SAM" id="Phobius"/>
    </source>
</evidence>
<feature type="compositionally biased region" description="Basic and acidic residues" evidence="4">
    <location>
        <begin position="44"/>
        <end position="53"/>
    </location>
</feature>
<dbReference type="PROSITE" id="PS00107">
    <property type="entry name" value="PROTEIN_KINASE_ATP"/>
    <property type="match status" value="1"/>
</dbReference>
<comment type="caution">
    <text evidence="7">The sequence shown here is derived from an EMBL/GenBank/DDBJ whole genome shotgun (WGS) entry which is preliminary data.</text>
</comment>
<name>A0ABQ8YZL3_9EUKA</name>
<evidence type="ECO:0000256" key="1">
    <source>
        <dbReference type="ARBA" id="ARBA00022741"/>
    </source>
</evidence>
<dbReference type="PROSITE" id="PS50011">
    <property type="entry name" value="PROTEIN_KINASE_DOM"/>
    <property type="match status" value="1"/>
</dbReference>
<feature type="compositionally biased region" description="Basic and acidic residues" evidence="4">
    <location>
        <begin position="384"/>
        <end position="407"/>
    </location>
</feature>
<dbReference type="EMBL" id="JAOAOG010000090">
    <property type="protein sequence ID" value="KAJ6249869.1"/>
    <property type="molecule type" value="Genomic_DNA"/>
</dbReference>